<protein>
    <recommendedName>
        <fullName evidence="4 12">IMP-specific 5'-nucleotidase 1</fullName>
        <ecNumber evidence="12">3.1.3.-</ecNumber>
    </recommendedName>
</protein>
<dbReference type="Proteomes" id="UP000738402">
    <property type="component" value="Unassembled WGS sequence"/>
</dbReference>
<comment type="catalytic activity">
    <reaction evidence="11">
        <text>IMP + H2O = inosine + phosphate</text>
        <dbReference type="Rhea" id="RHEA:27718"/>
        <dbReference type="ChEBI" id="CHEBI:15377"/>
        <dbReference type="ChEBI" id="CHEBI:17596"/>
        <dbReference type="ChEBI" id="CHEBI:43474"/>
        <dbReference type="ChEBI" id="CHEBI:58053"/>
        <dbReference type="EC" id="3.1.3.99"/>
    </reaction>
</comment>
<sequence>MARVGTAGTLSDSADPICDQVGQKLGMPESLHGSIRKAGFGGLTRSCTVEKLTLRHRCCWNEFLVAGAAARARARRKPAPMTSRYRVEYALKEHRRDGLIEWIKGLLATPFVLYAVKSNGISAVDDLMVNSEAKRRYAEIFHDLELLIDDNIEMTRAGTPELSRLVQLVPSVGNFFTRLPLEKAFYIEDERRAISKRRLVAPSFNDVRLILNTAQLLEMSRFFHSKTIRDRKLQLITFDGDITLYDDGKNFDAESPILPHLIGLMAKDLYVGIVTAAGYSDANKYYERLKGLIDAVQTSPLLKSHQRENLLIMGGEANYLFRYSNEEQRLRFYSKDRWLLENMLNWSEEDIRLTLDFAQDVLNDLVHKLGAPATVVRKERAVGLVPLPGYKLIREQLEEIVLRVDKRLRQFPTAKKIRWCAFNGGSDIWVDIGDKAYGVRVLQKFISSNDKIDVKAENTLHVGDQFNSLGSNDYASRTAATTCWVSSPDETKNLLIDLIKYIDDWATY</sequence>
<gene>
    <name evidence="13" type="ORF">KL933_003643</name>
</gene>
<evidence type="ECO:0000256" key="10">
    <source>
        <dbReference type="ARBA" id="ARBA00023080"/>
    </source>
</evidence>
<dbReference type="EC" id="3.1.3.-" evidence="12"/>
<keyword evidence="9 12" id="KW-0460">Magnesium</keyword>
<dbReference type="PANTHER" id="PTHR28213:SF1">
    <property type="entry name" value="IMP-SPECIFIC 5'-NUCLEOTIDASE 1"/>
    <property type="match status" value="1"/>
</dbReference>
<comment type="cofactor">
    <cofactor evidence="1 12">
        <name>Mg(2+)</name>
        <dbReference type="ChEBI" id="CHEBI:18420"/>
    </cofactor>
</comment>
<evidence type="ECO:0000256" key="9">
    <source>
        <dbReference type="ARBA" id="ARBA00022842"/>
    </source>
</evidence>
<name>A0AAN6D3L5_9ASCO</name>
<evidence type="ECO:0000256" key="12">
    <source>
        <dbReference type="PIRNR" id="PIRNR028836"/>
    </source>
</evidence>
<evidence type="ECO:0000256" key="11">
    <source>
        <dbReference type="ARBA" id="ARBA00047413"/>
    </source>
</evidence>
<accession>A0AAN6D3L5</accession>
<comment type="similarity">
    <text evidence="2 12">Belongs to the ISN1 family.</text>
</comment>
<comment type="function">
    <text evidence="12">IMP-specific 5'-nucleotidase involved in IMP (inositol monophosphate) degradation.</text>
</comment>
<comment type="subunit">
    <text evidence="3 12">Homotetramer.</text>
</comment>
<evidence type="ECO:0000313" key="13">
    <source>
        <dbReference type="EMBL" id="KAG7726201.1"/>
    </source>
</evidence>
<dbReference type="GO" id="GO:0006190">
    <property type="term" value="P:inosine salvage"/>
    <property type="evidence" value="ECO:0007669"/>
    <property type="project" value="InterPro"/>
</dbReference>
<evidence type="ECO:0000256" key="8">
    <source>
        <dbReference type="ARBA" id="ARBA00022840"/>
    </source>
</evidence>
<evidence type="ECO:0000256" key="2">
    <source>
        <dbReference type="ARBA" id="ARBA00005307"/>
    </source>
</evidence>
<dbReference type="GO" id="GO:0009117">
    <property type="term" value="P:nucleotide metabolic process"/>
    <property type="evidence" value="ECO:0007669"/>
    <property type="project" value="UniProtKB-KW"/>
</dbReference>
<keyword evidence="6" id="KW-0547">Nucleotide-binding</keyword>
<dbReference type="PIRSF" id="PIRSF028836">
    <property type="entry name" value="ISN1"/>
    <property type="match status" value="1"/>
</dbReference>
<evidence type="ECO:0000256" key="4">
    <source>
        <dbReference type="ARBA" id="ARBA00015544"/>
    </source>
</evidence>
<proteinExistence type="inferred from homology"/>
<evidence type="ECO:0000256" key="6">
    <source>
        <dbReference type="ARBA" id="ARBA00022741"/>
    </source>
</evidence>
<keyword evidence="5" id="KW-0479">Metal-binding</keyword>
<evidence type="ECO:0000256" key="5">
    <source>
        <dbReference type="ARBA" id="ARBA00022723"/>
    </source>
</evidence>
<keyword evidence="10 12" id="KW-0546">Nucleotide metabolism</keyword>
<dbReference type="EMBL" id="JAHLUH010000010">
    <property type="protein sequence ID" value="KAG7726201.1"/>
    <property type="molecule type" value="Genomic_DNA"/>
</dbReference>
<dbReference type="GO" id="GO:0071592">
    <property type="term" value="P:nicotinic acid riboside biosynthetic process"/>
    <property type="evidence" value="ECO:0007669"/>
    <property type="project" value="TreeGrafter"/>
</dbReference>
<evidence type="ECO:0000256" key="1">
    <source>
        <dbReference type="ARBA" id="ARBA00001946"/>
    </source>
</evidence>
<keyword evidence="8" id="KW-0067">ATP-binding</keyword>
<evidence type="ECO:0000256" key="7">
    <source>
        <dbReference type="ARBA" id="ARBA00022801"/>
    </source>
</evidence>
<dbReference type="SUPFAM" id="SSF56784">
    <property type="entry name" value="HAD-like"/>
    <property type="match status" value="1"/>
</dbReference>
<dbReference type="InterPro" id="IPR036412">
    <property type="entry name" value="HAD-like_sf"/>
</dbReference>
<dbReference type="PANTHER" id="PTHR28213">
    <property type="entry name" value="IMP-SPECIFIC 5'-NUCLEOTIDASE 1"/>
    <property type="match status" value="1"/>
</dbReference>
<reference evidence="13" key="1">
    <citation type="journal article" date="2021" name="G3 (Bethesda)">
        <title>Genomic diversity, chromosomal rearrangements, and interspecies hybridization in the ogataea polymorpha species complex.</title>
        <authorList>
            <person name="Hanson S.J."/>
            <person name="Cinneide E.O."/>
            <person name="Salzberg L.I."/>
            <person name="Wolfe K.H."/>
            <person name="McGowan J."/>
            <person name="Fitzpatrick D.A."/>
            <person name="Matlin K."/>
        </authorList>
    </citation>
    <scope>NUCLEOTIDE SEQUENCE</scope>
    <source>
        <strain evidence="13">83-405-1</strain>
    </source>
</reference>
<dbReference type="InterPro" id="IPR009453">
    <property type="entry name" value="ISN1"/>
</dbReference>
<dbReference type="Pfam" id="PF06437">
    <property type="entry name" value="ISN1"/>
    <property type="match status" value="1"/>
</dbReference>
<dbReference type="GO" id="GO:0008253">
    <property type="term" value="F:5'-nucleotidase activity"/>
    <property type="evidence" value="ECO:0007669"/>
    <property type="project" value="InterPro"/>
</dbReference>
<dbReference type="GO" id="GO:0005524">
    <property type="term" value="F:ATP binding"/>
    <property type="evidence" value="ECO:0007669"/>
    <property type="project" value="UniProtKB-KW"/>
</dbReference>
<evidence type="ECO:0000256" key="3">
    <source>
        <dbReference type="ARBA" id="ARBA00011881"/>
    </source>
</evidence>
<keyword evidence="7 12" id="KW-0378">Hydrolase</keyword>
<dbReference type="GO" id="GO:0000287">
    <property type="term" value="F:magnesium ion binding"/>
    <property type="evidence" value="ECO:0007669"/>
    <property type="project" value="InterPro"/>
</dbReference>
<dbReference type="AlphaFoldDB" id="A0AAN6D3L5"/>
<dbReference type="GO" id="GO:0071590">
    <property type="term" value="P:nicotinamide riboside biosynthetic process"/>
    <property type="evidence" value="ECO:0007669"/>
    <property type="project" value="TreeGrafter"/>
</dbReference>
<organism evidence="13 14">
    <name type="scientific">Ogataea haglerorum</name>
    <dbReference type="NCBI Taxonomy" id="1937702"/>
    <lineage>
        <taxon>Eukaryota</taxon>
        <taxon>Fungi</taxon>
        <taxon>Dikarya</taxon>
        <taxon>Ascomycota</taxon>
        <taxon>Saccharomycotina</taxon>
        <taxon>Pichiomycetes</taxon>
        <taxon>Pichiales</taxon>
        <taxon>Pichiaceae</taxon>
        <taxon>Ogataea</taxon>
    </lineage>
</organism>
<comment type="caution">
    <text evidence="13">The sequence shown here is derived from an EMBL/GenBank/DDBJ whole genome shotgun (WGS) entry which is preliminary data.</text>
</comment>
<evidence type="ECO:0000313" key="14">
    <source>
        <dbReference type="Proteomes" id="UP000738402"/>
    </source>
</evidence>